<dbReference type="RefSeq" id="WP_119852315.1">
    <property type="nucleotide sequence ID" value="NZ_QYSE01000001.1"/>
</dbReference>
<feature type="transmembrane region" description="Helical" evidence="2">
    <location>
        <begin position="46"/>
        <end position="66"/>
    </location>
</feature>
<dbReference type="AlphaFoldDB" id="A0A3A3EN93"/>
<sequence length="199" mass="22761">MKRNDEQFDADLKAHFQKRKAEHSLSSDELSYMQKPQSATPRPQRFLGLQMTGVFAALAILGFVMLQYNNRELTDVYAVDLSNYQWLEVHELDAKGSYVSNLKQQKQNLDANYQQALANHQARTSFTGRLVSVDNDWYIADCEQNVIVQIKQSLLEELQKHGTLDTHIHQGDLLALDQNKQGQIIALKQLTHEAEKCTS</sequence>
<evidence type="ECO:0000256" key="1">
    <source>
        <dbReference type="SAM" id="MobiDB-lite"/>
    </source>
</evidence>
<reference evidence="3 4" key="1">
    <citation type="submission" date="2018-09" db="EMBL/GenBank/DDBJ databases">
        <title>Identification of marine bacteria producing industrial enzymes.</title>
        <authorList>
            <person name="Cheng T.H."/>
            <person name="Saidin J."/>
            <person name="Muhd D.D."/>
            <person name="Isa M.N.M."/>
            <person name="Bakar M.F.A."/>
            <person name="Ismail N."/>
        </authorList>
    </citation>
    <scope>NUCLEOTIDE SEQUENCE [LARGE SCALE GENOMIC DNA]</scope>
    <source>
        <strain evidence="3 4">MNAD 1.6</strain>
    </source>
</reference>
<evidence type="ECO:0000313" key="3">
    <source>
        <dbReference type="EMBL" id="RJF37589.1"/>
    </source>
</evidence>
<keyword evidence="2" id="KW-0812">Transmembrane</keyword>
<accession>A0A3A3EN93</accession>
<protein>
    <submittedName>
        <fullName evidence="3">Uncharacterized protein</fullName>
    </submittedName>
</protein>
<feature type="region of interest" description="Disordered" evidence="1">
    <location>
        <begin position="19"/>
        <end position="41"/>
    </location>
</feature>
<organism evidence="3 4">
    <name type="scientific">Pseudoalteromonas gelatinilytica</name>
    <dbReference type="NCBI Taxonomy" id="1703256"/>
    <lineage>
        <taxon>Bacteria</taxon>
        <taxon>Pseudomonadati</taxon>
        <taxon>Pseudomonadota</taxon>
        <taxon>Gammaproteobacteria</taxon>
        <taxon>Alteromonadales</taxon>
        <taxon>Pseudoalteromonadaceae</taxon>
        <taxon>Pseudoalteromonas</taxon>
    </lineage>
</organism>
<comment type="caution">
    <text evidence="3">The sequence shown here is derived from an EMBL/GenBank/DDBJ whole genome shotgun (WGS) entry which is preliminary data.</text>
</comment>
<gene>
    <name evidence="3" type="ORF">D4741_05850</name>
</gene>
<proteinExistence type="predicted"/>
<dbReference type="Proteomes" id="UP000265938">
    <property type="component" value="Unassembled WGS sequence"/>
</dbReference>
<name>A0A3A3EN93_9GAMM</name>
<keyword evidence="2" id="KW-0472">Membrane</keyword>
<evidence type="ECO:0000256" key="2">
    <source>
        <dbReference type="SAM" id="Phobius"/>
    </source>
</evidence>
<keyword evidence="2" id="KW-1133">Transmembrane helix</keyword>
<dbReference type="EMBL" id="QYSE01000001">
    <property type="protein sequence ID" value="RJF37589.1"/>
    <property type="molecule type" value="Genomic_DNA"/>
</dbReference>
<evidence type="ECO:0000313" key="4">
    <source>
        <dbReference type="Proteomes" id="UP000265938"/>
    </source>
</evidence>